<evidence type="ECO:0000313" key="1">
    <source>
        <dbReference type="EMBL" id="EGU87818.1"/>
    </source>
</evidence>
<sequence length="11" mass="1410">YLNPKEIEYIK</sequence>
<comment type="caution">
    <text evidence="1">The sequence shown here is derived from an EMBL/GenBank/DDBJ whole genome shotgun (WGS) entry which is preliminary data.</text>
</comment>
<accession>F9F5I9</accession>
<proteinExistence type="predicted"/>
<dbReference type="EMBL" id="AFQF01000537">
    <property type="protein sequence ID" value="EGU87818.1"/>
    <property type="molecule type" value="Genomic_DNA"/>
</dbReference>
<reference evidence="1" key="1">
    <citation type="journal article" date="2012" name="Mol. Plant Microbe Interact.">
        <title>A highly conserved effector in Fusarium oxysporum is required for full virulence on Arabidopsis.</title>
        <authorList>
            <person name="Thatcher L.F."/>
            <person name="Gardiner D.M."/>
            <person name="Kazan K."/>
            <person name="Manners J."/>
        </authorList>
    </citation>
    <scope>NUCLEOTIDE SEQUENCE [LARGE SCALE GENOMIC DNA]</scope>
    <source>
        <strain evidence="1">Fo5176</strain>
    </source>
</reference>
<feature type="non-terminal residue" evidence="1">
    <location>
        <position position="1"/>
    </location>
</feature>
<name>F9F5I9_FUSOF</name>
<organism evidence="1">
    <name type="scientific">Fusarium oxysporum (strain Fo5176)</name>
    <name type="common">Fusarium vascular wilt</name>
    <dbReference type="NCBI Taxonomy" id="660025"/>
    <lineage>
        <taxon>Eukaryota</taxon>
        <taxon>Fungi</taxon>
        <taxon>Dikarya</taxon>
        <taxon>Ascomycota</taxon>
        <taxon>Pezizomycotina</taxon>
        <taxon>Sordariomycetes</taxon>
        <taxon>Hypocreomycetidae</taxon>
        <taxon>Hypocreales</taxon>
        <taxon>Nectriaceae</taxon>
        <taxon>Fusarium</taxon>
        <taxon>Fusarium oxysporum species complex</taxon>
    </lineage>
</organism>
<gene>
    <name evidence="1" type="ORF">FOXB_01664</name>
</gene>
<protein>
    <submittedName>
        <fullName evidence="1">Uncharacterized protein</fullName>
    </submittedName>
</protein>